<keyword evidence="2" id="KW-1185">Reference proteome</keyword>
<dbReference type="AlphaFoldDB" id="A0A812VP98"/>
<comment type="caution">
    <text evidence="1">The sequence shown here is derived from an EMBL/GenBank/DDBJ whole genome shotgun (WGS) entry which is preliminary data.</text>
</comment>
<dbReference type="InterPro" id="IPR027417">
    <property type="entry name" value="P-loop_NTPase"/>
</dbReference>
<dbReference type="OrthoDB" id="408152at2759"/>
<dbReference type="EMBL" id="CAJNIZ010042950">
    <property type="protein sequence ID" value="CAE7644363.1"/>
    <property type="molecule type" value="Genomic_DNA"/>
</dbReference>
<dbReference type="Proteomes" id="UP000649617">
    <property type="component" value="Unassembled WGS sequence"/>
</dbReference>
<accession>A0A812VP98</accession>
<evidence type="ECO:0000313" key="2">
    <source>
        <dbReference type="Proteomes" id="UP000649617"/>
    </source>
</evidence>
<gene>
    <name evidence="1" type="ORF">SPIL2461_LOCUS17106</name>
</gene>
<name>A0A812VP98_SYMPI</name>
<reference evidence="1" key="1">
    <citation type="submission" date="2021-02" db="EMBL/GenBank/DDBJ databases">
        <authorList>
            <person name="Dougan E. K."/>
            <person name="Rhodes N."/>
            <person name="Thang M."/>
            <person name="Chan C."/>
        </authorList>
    </citation>
    <scope>NUCLEOTIDE SEQUENCE</scope>
</reference>
<dbReference type="InterPro" id="IPR040632">
    <property type="entry name" value="Sulfotransfer_4"/>
</dbReference>
<sequence>MDHRLASGHRTIPQYFERLSQQQNPCHLPVASLPVETGYNAVKSFDFSQLPANVEYVSDTPFTEMFLDMYTQFPTAKVILTTRPSLEWAKSRKKHGKTPPPVLRPCGLAAVEDYSDKDLAGMLDAYNELVRCVVPPGNLLEINLFKHGDKLTDTLSSFLNNRLLVQSGHEKHAKSKAKAKTAKKPSA</sequence>
<evidence type="ECO:0000313" key="1">
    <source>
        <dbReference type="EMBL" id="CAE7644363.1"/>
    </source>
</evidence>
<organism evidence="1 2">
    <name type="scientific">Symbiodinium pilosum</name>
    <name type="common">Dinoflagellate</name>
    <dbReference type="NCBI Taxonomy" id="2952"/>
    <lineage>
        <taxon>Eukaryota</taxon>
        <taxon>Sar</taxon>
        <taxon>Alveolata</taxon>
        <taxon>Dinophyceae</taxon>
        <taxon>Suessiales</taxon>
        <taxon>Symbiodiniaceae</taxon>
        <taxon>Symbiodinium</taxon>
    </lineage>
</organism>
<dbReference type="Pfam" id="PF17784">
    <property type="entry name" value="Sulfotransfer_4"/>
    <property type="match status" value="1"/>
</dbReference>
<protein>
    <submittedName>
        <fullName evidence="1">Uncharacterized protein</fullName>
    </submittedName>
</protein>
<proteinExistence type="predicted"/>
<dbReference type="Gene3D" id="3.40.50.300">
    <property type="entry name" value="P-loop containing nucleotide triphosphate hydrolases"/>
    <property type="match status" value="1"/>
</dbReference>